<dbReference type="PANTHER" id="PTHR12752:SF5">
    <property type="entry name" value="PLECKSTRIN HOMOLOGY DOMAIN-CONTAINING FAMILY A MEMBER 6"/>
    <property type="match status" value="1"/>
</dbReference>
<evidence type="ECO:0000313" key="3">
    <source>
        <dbReference type="EMBL" id="KAJ8388122.1"/>
    </source>
</evidence>
<comment type="caution">
    <text evidence="3">The sequence shown here is derived from an EMBL/GenBank/DDBJ whole genome shotgun (WGS) entry which is preliminary data.</text>
</comment>
<dbReference type="EMBL" id="JAINUG010000201">
    <property type="protein sequence ID" value="KAJ8388122.1"/>
    <property type="molecule type" value="Genomic_DNA"/>
</dbReference>
<dbReference type="Pfam" id="PF00169">
    <property type="entry name" value="PH"/>
    <property type="match status" value="1"/>
</dbReference>
<feature type="domain" description="PH" evidence="2">
    <location>
        <begin position="106"/>
        <end position="199"/>
    </location>
</feature>
<evidence type="ECO:0000313" key="4">
    <source>
        <dbReference type="Proteomes" id="UP001221898"/>
    </source>
</evidence>
<feature type="compositionally biased region" description="Polar residues" evidence="1">
    <location>
        <begin position="68"/>
        <end position="84"/>
    </location>
</feature>
<reference evidence="3" key="1">
    <citation type="journal article" date="2023" name="Science">
        <title>Genome structures resolve the early diversification of teleost fishes.</title>
        <authorList>
            <person name="Parey E."/>
            <person name="Louis A."/>
            <person name="Montfort J."/>
            <person name="Bouchez O."/>
            <person name="Roques C."/>
            <person name="Iampietro C."/>
            <person name="Lluch J."/>
            <person name="Castinel A."/>
            <person name="Donnadieu C."/>
            <person name="Desvignes T."/>
            <person name="Floi Bucao C."/>
            <person name="Jouanno E."/>
            <person name="Wen M."/>
            <person name="Mejri S."/>
            <person name="Dirks R."/>
            <person name="Jansen H."/>
            <person name="Henkel C."/>
            <person name="Chen W.J."/>
            <person name="Zahm M."/>
            <person name="Cabau C."/>
            <person name="Klopp C."/>
            <person name="Thompson A.W."/>
            <person name="Robinson-Rechavi M."/>
            <person name="Braasch I."/>
            <person name="Lecointre G."/>
            <person name="Bobe J."/>
            <person name="Postlethwait J.H."/>
            <person name="Berthelot C."/>
            <person name="Roest Crollius H."/>
            <person name="Guiguen Y."/>
        </authorList>
    </citation>
    <scope>NUCLEOTIDE SEQUENCE</scope>
    <source>
        <strain evidence="3">NC1722</strain>
    </source>
</reference>
<feature type="compositionally biased region" description="Polar residues" evidence="1">
    <location>
        <begin position="94"/>
        <end position="105"/>
    </location>
</feature>
<evidence type="ECO:0000259" key="2">
    <source>
        <dbReference type="PROSITE" id="PS50003"/>
    </source>
</evidence>
<sequence>MLKFRADRRASQNEPNGTPGHAVTRSHLVEIGRAETHPLSSSLDMSSKATGKRFVSFASDVNSNNLTMVSDLSPEPQASSQTPRSARKAATFGKRSNSMRRNPTAEVTKQGWLYKQASAGVKQWNKRWFVLTDRCLFYYKDEKEEAVLGSLPLLGFRIGAVQPADNISRKYAFKPVCHGFQTNKSELTLLAPPALPNDL</sequence>
<dbReference type="SMART" id="SM00233">
    <property type="entry name" value="PH"/>
    <property type="match status" value="1"/>
</dbReference>
<dbReference type="Proteomes" id="UP001221898">
    <property type="component" value="Unassembled WGS sequence"/>
</dbReference>
<feature type="region of interest" description="Disordered" evidence="1">
    <location>
        <begin position="68"/>
        <end position="105"/>
    </location>
</feature>
<organism evidence="3 4">
    <name type="scientific">Aldrovandia affinis</name>
    <dbReference type="NCBI Taxonomy" id="143900"/>
    <lineage>
        <taxon>Eukaryota</taxon>
        <taxon>Metazoa</taxon>
        <taxon>Chordata</taxon>
        <taxon>Craniata</taxon>
        <taxon>Vertebrata</taxon>
        <taxon>Euteleostomi</taxon>
        <taxon>Actinopterygii</taxon>
        <taxon>Neopterygii</taxon>
        <taxon>Teleostei</taxon>
        <taxon>Notacanthiformes</taxon>
        <taxon>Halosauridae</taxon>
        <taxon>Aldrovandia</taxon>
    </lineage>
</organism>
<gene>
    <name evidence="3" type="ORF">AAFF_G00147400</name>
</gene>
<feature type="compositionally biased region" description="Basic and acidic residues" evidence="1">
    <location>
        <begin position="1"/>
        <end position="11"/>
    </location>
</feature>
<dbReference type="SUPFAM" id="SSF50729">
    <property type="entry name" value="PH domain-like"/>
    <property type="match status" value="1"/>
</dbReference>
<evidence type="ECO:0000256" key="1">
    <source>
        <dbReference type="SAM" id="MobiDB-lite"/>
    </source>
</evidence>
<protein>
    <recommendedName>
        <fullName evidence="2">PH domain-containing protein</fullName>
    </recommendedName>
</protein>
<feature type="region of interest" description="Disordered" evidence="1">
    <location>
        <begin position="1"/>
        <end position="24"/>
    </location>
</feature>
<dbReference type="AlphaFoldDB" id="A0AAD7W8T6"/>
<dbReference type="Gene3D" id="2.30.29.30">
    <property type="entry name" value="Pleckstrin-homology domain (PH domain)/Phosphotyrosine-binding domain (PTB)"/>
    <property type="match status" value="1"/>
</dbReference>
<accession>A0AAD7W8T6</accession>
<dbReference type="InterPro" id="IPR011993">
    <property type="entry name" value="PH-like_dom_sf"/>
</dbReference>
<dbReference type="InterPro" id="IPR001849">
    <property type="entry name" value="PH_domain"/>
</dbReference>
<name>A0AAD7W8T6_9TELE</name>
<keyword evidence="4" id="KW-1185">Reference proteome</keyword>
<dbReference type="PANTHER" id="PTHR12752">
    <property type="entry name" value="PHOSPHOINOSITOL 3-PHOSPHATE-BINDING PROTEIN"/>
    <property type="match status" value="1"/>
</dbReference>
<dbReference type="PROSITE" id="PS50003">
    <property type="entry name" value="PH_DOMAIN"/>
    <property type="match status" value="1"/>
</dbReference>
<proteinExistence type="predicted"/>